<dbReference type="Gene3D" id="3.30.40.10">
    <property type="entry name" value="Zinc/RING finger domain, C3HC4 (zinc finger)"/>
    <property type="match status" value="1"/>
</dbReference>
<dbReference type="Pfam" id="PF00643">
    <property type="entry name" value="zf-B_box"/>
    <property type="match status" value="1"/>
</dbReference>
<feature type="coiled-coil region" evidence="7">
    <location>
        <begin position="185"/>
        <end position="244"/>
    </location>
</feature>
<dbReference type="PANTHER" id="PTHR24103">
    <property type="entry name" value="E3 UBIQUITIN-PROTEIN LIGASE TRIM"/>
    <property type="match status" value="1"/>
</dbReference>
<dbReference type="Pfam" id="PF00622">
    <property type="entry name" value="SPRY"/>
    <property type="match status" value="1"/>
</dbReference>
<dbReference type="SMART" id="SM00449">
    <property type="entry name" value="SPRY"/>
    <property type="match status" value="1"/>
</dbReference>
<dbReference type="PRINTS" id="PR01407">
    <property type="entry name" value="BUTYPHLNCDUF"/>
</dbReference>
<evidence type="ECO:0000256" key="3">
    <source>
        <dbReference type="ARBA" id="ARBA00022833"/>
    </source>
</evidence>
<evidence type="ECO:0000256" key="1">
    <source>
        <dbReference type="ARBA" id="ARBA00022723"/>
    </source>
</evidence>
<dbReference type="InterPro" id="IPR003879">
    <property type="entry name" value="Butyrophylin_SPRY"/>
</dbReference>
<evidence type="ECO:0000259" key="10">
    <source>
        <dbReference type="PROSITE" id="PS50119"/>
    </source>
</evidence>
<evidence type="ECO:0000256" key="4">
    <source>
        <dbReference type="ARBA" id="ARBA00023054"/>
    </source>
</evidence>
<dbReference type="OrthoDB" id="654191at2759"/>
<dbReference type="PROSITE" id="PS00518">
    <property type="entry name" value="ZF_RING_1"/>
    <property type="match status" value="1"/>
</dbReference>
<evidence type="ECO:0000313" key="12">
    <source>
        <dbReference type="Proteomes" id="UP000008143"/>
    </source>
</evidence>
<dbReference type="OMA" id="RWKFLRP"/>
<dbReference type="AGR" id="Xenbase:XB-GENE-29077559"/>
<dbReference type="PROSITE" id="PS50089">
    <property type="entry name" value="ZF_RING_2"/>
    <property type="match status" value="1"/>
</dbReference>
<dbReference type="Xenbase" id="XB-GENE-29077559">
    <property type="gene designation" value="LOC100485004"/>
</dbReference>
<dbReference type="Proteomes" id="UP000008143">
    <property type="component" value="Chromosome 2"/>
</dbReference>
<dbReference type="InterPro" id="IPR001841">
    <property type="entry name" value="Znf_RING"/>
</dbReference>
<reference evidence="13" key="1">
    <citation type="submission" date="2025-08" db="UniProtKB">
        <authorList>
            <consortium name="RefSeq"/>
        </authorList>
    </citation>
    <scope>IDENTIFICATION</scope>
    <source>
        <strain evidence="13">Nigerian</strain>
        <tissue evidence="13">Liver and blood</tissue>
    </source>
</reference>
<dbReference type="SUPFAM" id="SSF49899">
    <property type="entry name" value="Concanavalin A-like lectins/glucanases"/>
    <property type="match status" value="1"/>
</dbReference>
<dbReference type="InterPro" id="IPR003877">
    <property type="entry name" value="SPRY_dom"/>
</dbReference>
<dbReference type="InterPro" id="IPR000315">
    <property type="entry name" value="Znf_B-box"/>
</dbReference>
<dbReference type="Pfam" id="PF13765">
    <property type="entry name" value="PRY"/>
    <property type="match status" value="1"/>
</dbReference>
<keyword evidence="3" id="KW-0862">Zinc</keyword>
<dbReference type="KEGG" id="xtr:100485004"/>
<protein>
    <submittedName>
        <fullName evidence="13">E3 ubiquitin-protein ligase TRIM39</fullName>
    </submittedName>
</protein>
<evidence type="ECO:0000256" key="6">
    <source>
        <dbReference type="PROSITE-ProRule" id="PRU00024"/>
    </source>
</evidence>
<dbReference type="SUPFAM" id="SSF57850">
    <property type="entry name" value="RING/U-box"/>
    <property type="match status" value="1"/>
</dbReference>
<dbReference type="RefSeq" id="XP_012813292.3">
    <property type="nucleotide sequence ID" value="XM_012957838.3"/>
</dbReference>
<accession>A0A8J0S8I5</accession>
<dbReference type="SMART" id="SM00184">
    <property type="entry name" value="RING"/>
    <property type="match status" value="1"/>
</dbReference>
<dbReference type="SMART" id="SM00336">
    <property type="entry name" value="BBOX"/>
    <property type="match status" value="1"/>
</dbReference>
<name>A0A8J0S8I5_XENTR</name>
<feature type="region of interest" description="Disordered" evidence="8">
    <location>
        <begin position="279"/>
        <end position="306"/>
    </location>
</feature>
<dbReference type="GO" id="GO:0008270">
    <property type="term" value="F:zinc ion binding"/>
    <property type="evidence" value="ECO:0007669"/>
    <property type="project" value="UniProtKB-KW"/>
</dbReference>
<dbReference type="InterPro" id="IPR017907">
    <property type="entry name" value="Znf_RING_CS"/>
</dbReference>
<evidence type="ECO:0000256" key="7">
    <source>
        <dbReference type="SAM" id="Coils"/>
    </source>
</evidence>
<dbReference type="InterPro" id="IPR050143">
    <property type="entry name" value="TRIM/RBCC"/>
</dbReference>
<dbReference type="GO" id="GO:0045087">
    <property type="term" value="P:innate immune response"/>
    <property type="evidence" value="ECO:0000318"/>
    <property type="project" value="GO_Central"/>
</dbReference>
<keyword evidence="1" id="KW-0479">Metal-binding</keyword>
<dbReference type="CDD" id="cd16594">
    <property type="entry name" value="RING-HC_TRIM7-like_C-IV"/>
    <property type="match status" value="1"/>
</dbReference>
<dbReference type="CDD" id="cd19762">
    <property type="entry name" value="Bbox2_TRIM7-like"/>
    <property type="match status" value="1"/>
</dbReference>
<dbReference type="SUPFAM" id="SSF57845">
    <property type="entry name" value="B-box zinc-binding domain"/>
    <property type="match status" value="1"/>
</dbReference>
<dbReference type="PROSITE" id="PS50119">
    <property type="entry name" value="ZF_BBOX"/>
    <property type="match status" value="1"/>
</dbReference>
<evidence type="ECO:0000256" key="5">
    <source>
        <dbReference type="ARBA" id="ARBA00053889"/>
    </source>
</evidence>
<dbReference type="PROSITE" id="PS50188">
    <property type="entry name" value="B302_SPRY"/>
    <property type="match status" value="1"/>
</dbReference>
<evidence type="ECO:0000313" key="13">
    <source>
        <dbReference type="RefSeq" id="XP_012813292.3"/>
    </source>
</evidence>
<keyword evidence="4 7" id="KW-0175">Coiled coil</keyword>
<evidence type="ECO:0000259" key="11">
    <source>
        <dbReference type="PROSITE" id="PS50188"/>
    </source>
</evidence>
<gene>
    <name evidence="13 14" type="primary">LOC100485004</name>
</gene>
<comment type="function">
    <text evidence="5">Transcription factor that determines dorsal-ventral body axis.</text>
</comment>
<proteinExistence type="predicted"/>
<sequence length="492" mass="57134">MWLEQCQLPELKMDSEPTTAFLSSLTGGMQAMATAKRNPVTELKEELTCPICLDHFSEPVSIECGHSFCRACITRTWRGIHSNFECPQCRNISRWKFLRPNRLVENMVEITGRLAATKMSPVSKKQCEKHQEPMKLFCQVDAKEICLVCRESVEHRTHTVIPVEESTREFKVQLRDRLHTLRRECAAILETKSEDKQKVEKLKNEIEQKRRMLTSEFEILRQILEDHEREFKERLENMERLIIKRTNERTSKLNEKLSSLHALILDIEQNILPSAQTYQEPKSAVGRNSENLQLCDPRKKPSRDGTTPAPFFYLKRFNVPVTLDHKTANPNLIISGNRKIIRYEEDPKNLVNYPERFDMKPCVLGTTGYRSGKRYWEVEVGGGIYWSVGVAIQSVRRKGAFRIEPYVGVWAIGLLGMYTDRYYAFTSPDILLHPRDRPVVIGVFLNCEEQQVSFFNAESFEHLYTFRDVRSPDKIFPFFCVGAMGTELRLEA</sequence>
<dbReference type="Gene3D" id="2.60.120.920">
    <property type="match status" value="1"/>
</dbReference>
<feature type="domain" description="B30.2/SPRY" evidence="11">
    <location>
        <begin position="301"/>
        <end position="492"/>
    </location>
</feature>
<keyword evidence="12" id="KW-1185">Reference proteome</keyword>
<evidence type="ECO:0000313" key="14">
    <source>
        <dbReference type="Xenbase" id="XB-GENE-29077559"/>
    </source>
</evidence>
<dbReference type="InterPro" id="IPR006574">
    <property type="entry name" value="PRY"/>
</dbReference>
<evidence type="ECO:0000256" key="2">
    <source>
        <dbReference type="ARBA" id="ARBA00022771"/>
    </source>
</evidence>
<feature type="domain" description="RING-type" evidence="9">
    <location>
        <begin position="49"/>
        <end position="90"/>
    </location>
</feature>
<dbReference type="InterPro" id="IPR043136">
    <property type="entry name" value="B30.2/SPRY_sf"/>
</dbReference>
<feature type="domain" description="B box-type" evidence="10">
    <location>
        <begin position="122"/>
        <end position="163"/>
    </location>
</feature>
<organism evidence="12 13">
    <name type="scientific">Xenopus tropicalis</name>
    <name type="common">Western clawed frog</name>
    <name type="synonym">Silurana tropicalis</name>
    <dbReference type="NCBI Taxonomy" id="8364"/>
    <lineage>
        <taxon>Eukaryota</taxon>
        <taxon>Metazoa</taxon>
        <taxon>Chordata</taxon>
        <taxon>Craniata</taxon>
        <taxon>Vertebrata</taxon>
        <taxon>Euteleostomi</taxon>
        <taxon>Amphibia</taxon>
        <taxon>Batrachia</taxon>
        <taxon>Anura</taxon>
        <taxon>Pipoidea</taxon>
        <taxon>Pipidae</taxon>
        <taxon>Xenopodinae</taxon>
        <taxon>Xenopus</taxon>
        <taxon>Silurana</taxon>
    </lineage>
</organism>
<evidence type="ECO:0000256" key="8">
    <source>
        <dbReference type="SAM" id="MobiDB-lite"/>
    </source>
</evidence>
<evidence type="ECO:0000259" key="9">
    <source>
        <dbReference type="PROSITE" id="PS50089"/>
    </source>
</evidence>
<dbReference type="Gene3D" id="3.30.160.60">
    <property type="entry name" value="Classic Zinc Finger"/>
    <property type="match status" value="1"/>
</dbReference>
<dbReference type="GO" id="GO:0061630">
    <property type="term" value="F:ubiquitin protein ligase activity"/>
    <property type="evidence" value="ECO:0000318"/>
    <property type="project" value="GO_Central"/>
</dbReference>
<dbReference type="GeneID" id="100485004"/>
<dbReference type="InterPro" id="IPR013320">
    <property type="entry name" value="ConA-like_dom_sf"/>
</dbReference>
<dbReference type="CDD" id="cd13733">
    <property type="entry name" value="SPRY_PRY_C-I_1"/>
    <property type="match status" value="1"/>
</dbReference>
<dbReference type="SMART" id="SM00589">
    <property type="entry name" value="PRY"/>
    <property type="match status" value="1"/>
</dbReference>
<dbReference type="InterPro" id="IPR001870">
    <property type="entry name" value="B30.2/SPRY"/>
</dbReference>
<keyword evidence="2 6" id="KW-0863">Zinc-finger</keyword>
<dbReference type="GO" id="GO:0005737">
    <property type="term" value="C:cytoplasm"/>
    <property type="evidence" value="ECO:0000318"/>
    <property type="project" value="GO_Central"/>
</dbReference>
<dbReference type="AlphaFoldDB" id="A0A8J0S8I5"/>
<dbReference type="Pfam" id="PF15227">
    <property type="entry name" value="zf-C3HC4_4"/>
    <property type="match status" value="1"/>
</dbReference>
<dbReference type="InterPro" id="IPR013083">
    <property type="entry name" value="Znf_RING/FYVE/PHD"/>
</dbReference>
<dbReference type="FunFam" id="2.60.120.920:FF:000004">
    <property type="entry name" value="Butyrophilin subfamily 1 member A1"/>
    <property type="match status" value="1"/>
</dbReference>
<feature type="compositionally biased region" description="Polar residues" evidence="8">
    <location>
        <begin position="279"/>
        <end position="292"/>
    </location>
</feature>